<proteinExistence type="predicted"/>
<accession>A0ABN7WVU2</accession>
<sequence>LQSLKVNTRKINLGTIKIQLLGVIETVKLINKTDKITEELPEQHTDRFIEKNQEPDLSQYNLNSPRYSIYQQYLKVYQQMRNEYPKPNDHIPQEHTLKEMKQTIIMIYFIKEKTPLQERLEGYLEQERRNYLELDQYIENKEWNGQHTKEGCVNGKIYNEWIKEKKEKERGEETKGMLRNNEYINAWEIIKETNKSEPWTNFDTYEEYITQTEKQSTSQILKAREYFVKELIRMIVKNWKYEYPRKQFEETEENITELMIKEHNNFELSDLKTRIRLTKNECLQHYLSTLKTRQLREKLNNIFDKPSKEGILKTLNQDPCTSKIIPIRAQPLTRYEVKFTKAKLPFNKSYELTNISPFNGPLFNQLTLMEHLEESLYIRIAANKKNQLTEGQYQDWQQQMFQKIEKQYNTLYNEGRQFSLKNIMQNQIKEGYDNLHGMLNHDQLKLNFIIMDGAIAVGKTTTCHWLKTCLQSYEQNVILREEITLQYKDLLEITYIIEDRTIYSTQFFTEEIITNQEEKEKLNQLLQHSTFKLLPNKMNYTIFCDPGQEQMLQWFKKRSKEGNKGTDRQIPKNYLIKIYNKYKEMIEQVHPNYIRINNNIPNLEHMFRTLFIHEMNTNFEKYDEEKIYRLQEYWDYQLEPQLAKIPLKSYTVFIPFTLQNQVVKILTAQKLDVTIYPNQLETLGGSIEENGKGIFEAAKRECREETSYEPEDKRIQLILNYQYLSINKNGTKLFIKGLHEYTQIEKRIQIYTFLYYVYPKEYTNFINNEPDKASTKENGWHYPK</sequence>
<gene>
    <name evidence="1" type="ORF">GMARGA_LOCUS34865</name>
</gene>
<dbReference type="CDD" id="cd02883">
    <property type="entry name" value="NUDIX_Hydrolase"/>
    <property type="match status" value="1"/>
</dbReference>
<comment type="caution">
    <text evidence="1">The sequence shown here is derived from an EMBL/GenBank/DDBJ whole genome shotgun (WGS) entry which is preliminary data.</text>
</comment>
<dbReference type="SUPFAM" id="SSF52540">
    <property type="entry name" value="P-loop containing nucleoside triphosphate hydrolases"/>
    <property type="match status" value="1"/>
</dbReference>
<dbReference type="Gene3D" id="3.90.79.10">
    <property type="entry name" value="Nucleoside Triphosphate Pyrophosphohydrolase"/>
    <property type="match status" value="1"/>
</dbReference>
<dbReference type="InterPro" id="IPR027417">
    <property type="entry name" value="P-loop_NTPase"/>
</dbReference>
<protein>
    <submittedName>
        <fullName evidence="1">18482_t:CDS:1</fullName>
    </submittedName>
</protein>
<dbReference type="EMBL" id="CAJVQB010062606">
    <property type="protein sequence ID" value="CAG8840338.1"/>
    <property type="molecule type" value="Genomic_DNA"/>
</dbReference>
<evidence type="ECO:0000313" key="1">
    <source>
        <dbReference type="EMBL" id="CAG8840338.1"/>
    </source>
</evidence>
<dbReference type="SUPFAM" id="SSF55811">
    <property type="entry name" value="Nudix"/>
    <property type="match status" value="1"/>
</dbReference>
<feature type="non-terminal residue" evidence="1">
    <location>
        <position position="1"/>
    </location>
</feature>
<evidence type="ECO:0000313" key="2">
    <source>
        <dbReference type="Proteomes" id="UP000789901"/>
    </source>
</evidence>
<name>A0ABN7WVU2_GIGMA</name>
<keyword evidence="2" id="KW-1185">Reference proteome</keyword>
<organism evidence="1 2">
    <name type="scientific">Gigaspora margarita</name>
    <dbReference type="NCBI Taxonomy" id="4874"/>
    <lineage>
        <taxon>Eukaryota</taxon>
        <taxon>Fungi</taxon>
        <taxon>Fungi incertae sedis</taxon>
        <taxon>Mucoromycota</taxon>
        <taxon>Glomeromycotina</taxon>
        <taxon>Glomeromycetes</taxon>
        <taxon>Diversisporales</taxon>
        <taxon>Gigasporaceae</taxon>
        <taxon>Gigaspora</taxon>
    </lineage>
</organism>
<dbReference type="Gene3D" id="3.40.50.300">
    <property type="entry name" value="P-loop containing nucleotide triphosphate hydrolases"/>
    <property type="match status" value="1"/>
</dbReference>
<dbReference type="InterPro" id="IPR015797">
    <property type="entry name" value="NUDIX_hydrolase-like_dom_sf"/>
</dbReference>
<reference evidence="1 2" key="1">
    <citation type="submission" date="2021-06" db="EMBL/GenBank/DDBJ databases">
        <authorList>
            <person name="Kallberg Y."/>
            <person name="Tangrot J."/>
            <person name="Rosling A."/>
        </authorList>
    </citation>
    <scope>NUCLEOTIDE SEQUENCE [LARGE SCALE GENOMIC DNA]</scope>
    <source>
        <strain evidence="1 2">120-4 pot B 10/14</strain>
    </source>
</reference>
<dbReference type="Proteomes" id="UP000789901">
    <property type="component" value="Unassembled WGS sequence"/>
</dbReference>